<organism evidence="1 2">
    <name type="scientific">Senna tora</name>
    <dbReference type="NCBI Taxonomy" id="362788"/>
    <lineage>
        <taxon>Eukaryota</taxon>
        <taxon>Viridiplantae</taxon>
        <taxon>Streptophyta</taxon>
        <taxon>Embryophyta</taxon>
        <taxon>Tracheophyta</taxon>
        <taxon>Spermatophyta</taxon>
        <taxon>Magnoliopsida</taxon>
        <taxon>eudicotyledons</taxon>
        <taxon>Gunneridae</taxon>
        <taxon>Pentapetalae</taxon>
        <taxon>rosids</taxon>
        <taxon>fabids</taxon>
        <taxon>Fabales</taxon>
        <taxon>Fabaceae</taxon>
        <taxon>Caesalpinioideae</taxon>
        <taxon>Cassia clade</taxon>
        <taxon>Senna</taxon>
    </lineage>
</organism>
<evidence type="ECO:0000313" key="1">
    <source>
        <dbReference type="EMBL" id="KAF7820804.1"/>
    </source>
</evidence>
<accession>A0A834WL28</accession>
<reference evidence="1" key="1">
    <citation type="submission" date="2020-09" db="EMBL/GenBank/DDBJ databases">
        <title>Genome-Enabled Discovery of Anthraquinone Biosynthesis in Senna tora.</title>
        <authorList>
            <person name="Kang S.-H."/>
            <person name="Pandey R.P."/>
            <person name="Lee C.-M."/>
            <person name="Sim J.-S."/>
            <person name="Jeong J.-T."/>
            <person name="Choi B.-S."/>
            <person name="Jung M."/>
            <person name="Ginzburg D."/>
            <person name="Zhao K."/>
            <person name="Won S.Y."/>
            <person name="Oh T.-J."/>
            <person name="Yu Y."/>
            <person name="Kim N.-H."/>
            <person name="Lee O.R."/>
            <person name="Lee T.-H."/>
            <person name="Bashyal P."/>
            <person name="Kim T.-S."/>
            <person name="Lee W.-H."/>
            <person name="Kawkins C."/>
            <person name="Kim C.-K."/>
            <person name="Kim J.S."/>
            <person name="Ahn B.O."/>
            <person name="Rhee S.Y."/>
            <person name="Sohng J.K."/>
        </authorList>
    </citation>
    <scope>NUCLEOTIDE SEQUENCE</scope>
    <source>
        <tissue evidence="1">Leaf</tissue>
    </source>
</reference>
<dbReference type="Proteomes" id="UP000634136">
    <property type="component" value="Unassembled WGS sequence"/>
</dbReference>
<gene>
    <name evidence="1" type="ORF">G2W53_026259</name>
</gene>
<keyword evidence="2" id="KW-1185">Reference proteome</keyword>
<name>A0A834WL28_9FABA</name>
<proteinExistence type="predicted"/>
<dbReference type="AlphaFoldDB" id="A0A834WL28"/>
<dbReference type="EMBL" id="JAAIUW010000008">
    <property type="protein sequence ID" value="KAF7820804.1"/>
    <property type="molecule type" value="Genomic_DNA"/>
</dbReference>
<protein>
    <submittedName>
        <fullName evidence="1">Uncharacterized protein</fullName>
    </submittedName>
</protein>
<sequence length="29" mass="3318">MSCPIKSLMMPDLPAAVGQHIWWKTIVYT</sequence>
<comment type="caution">
    <text evidence="1">The sequence shown here is derived from an EMBL/GenBank/DDBJ whole genome shotgun (WGS) entry which is preliminary data.</text>
</comment>
<evidence type="ECO:0000313" key="2">
    <source>
        <dbReference type="Proteomes" id="UP000634136"/>
    </source>
</evidence>